<dbReference type="EMBL" id="JAYWVC010000175">
    <property type="protein sequence ID" value="MED7826717.1"/>
    <property type="molecule type" value="Genomic_DNA"/>
</dbReference>
<feature type="region of interest" description="Disordered" evidence="1">
    <location>
        <begin position="213"/>
        <end position="267"/>
    </location>
</feature>
<feature type="transmembrane region" description="Helical" evidence="2">
    <location>
        <begin position="57"/>
        <end position="78"/>
    </location>
</feature>
<feature type="compositionally biased region" description="Low complexity" evidence="1">
    <location>
        <begin position="213"/>
        <end position="242"/>
    </location>
</feature>
<evidence type="ECO:0000256" key="1">
    <source>
        <dbReference type="SAM" id="MobiDB-lite"/>
    </source>
</evidence>
<keyword evidence="2" id="KW-1133">Transmembrane helix</keyword>
<keyword evidence="2" id="KW-0812">Transmembrane</keyword>
<feature type="transmembrane region" description="Helical" evidence="2">
    <location>
        <begin position="98"/>
        <end position="118"/>
    </location>
</feature>
<dbReference type="Proteomes" id="UP001333996">
    <property type="component" value="Unassembled WGS sequence"/>
</dbReference>
<organism evidence="3 4">
    <name type="scientific">Streptomyces chiangmaiensis</name>
    <dbReference type="NCBI Taxonomy" id="766497"/>
    <lineage>
        <taxon>Bacteria</taxon>
        <taxon>Bacillati</taxon>
        <taxon>Actinomycetota</taxon>
        <taxon>Actinomycetes</taxon>
        <taxon>Kitasatosporales</taxon>
        <taxon>Streptomycetaceae</taxon>
        <taxon>Streptomyces</taxon>
    </lineage>
</organism>
<feature type="compositionally biased region" description="Basic and acidic residues" evidence="1">
    <location>
        <begin position="243"/>
        <end position="267"/>
    </location>
</feature>
<proteinExistence type="predicted"/>
<gene>
    <name evidence="3" type="ORF">VXC91_33430</name>
</gene>
<comment type="caution">
    <text evidence="3">The sequence shown here is derived from an EMBL/GenBank/DDBJ whole genome shotgun (WGS) entry which is preliminary data.</text>
</comment>
<protein>
    <recommendedName>
        <fullName evidence="5">DUF1453 domain-containing protein</fullName>
    </recommendedName>
</protein>
<evidence type="ECO:0008006" key="5">
    <source>
        <dbReference type="Google" id="ProtNLM"/>
    </source>
</evidence>
<evidence type="ECO:0000313" key="3">
    <source>
        <dbReference type="EMBL" id="MED7826717.1"/>
    </source>
</evidence>
<dbReference type="RefSeq" id="WP_329511110.1">
    <property type="nucleotide sequence ID" value="NZ_BAAAYZ010000078.1"/>
</dbReference>
<keyword evidence="4" id="KW-1185">Reference proteome</keyword>
<evidence type="ECO:0000256" key="2">
    <source>
        <dbReference type="SAM" id="Phobius"/>
    </source>
</evidence>
<sequence>MHSLMEILLAIGIVVFVLMRQLKGEALQGKKLIVLPAALTVAGALSLTSHGRQPTSIDIACLVVSGLLAAAIGVGQGLSTRLEDRGGTLWARMPAKGLWWWVALIGSRLVTTGIAYALDAHVAASTAPILMLLGINRLGQALVIAPRALASGVPFAPERDGSTFLSHDTELGRRFTAVSASWSAHLADAAARSHTDSSRRFFEHSGRIMRAAASNADTSTASRHAAAPGTATGTDAAAQPDTWAREQDRQYYAEQIARRTTERDHRR</sequence>
<evidence type="ECO:0000313" key="4">
    <source>
        <dbReference type="Proteomes" id="UP001333996"/>
    </source>
</evidence>
<reference evidence="3" key="1">
    <citation type="submission" date="2024-01" db="EMBL/GenBank/DDBJ databases">
        <title>First draft genome sequence data of TA4-1, the type strain of Gram-positive actinobacterium Streptomyces chiangmaiensis.</title>
        <authorList>
            <person name="Yasawong M."/>
            <person name="Nantapong N."/>
        </authorList>
    </citation>
    <scope>NUCLEOTIDE SEQUENCE</scope>
    <source>
        <strain evidence="3">TA4-1</strain>
    </source>
</reference>
<accession>A0ABU7FSG7</accession>
<keyword evidence="2" id="KW-0472">Membrane</keyword>
<name>A0ABU7FSG7_9ACTN</name>
<feature type="transmembrane region" description="Helical" evidence="2">
    <location>
        <begin position="32"/>
        <end position="50"/>
    </location>
</feature>